<feature type="transmembrane region" description="Helical" evidence="1">
    <location>
        <begin position="419"/>
        <end position="438"/>
    </location>
</feature>
<dbReference type="InterPro" id="IPR006726">
    <property type="entry name" value="PHBA_efflux_AaeB/fusaric-R"/>
</dbReference>
<dbReference type="AlphaFoldDB" id="A0A2W5QFA9"/>
<comment type="caution">
    <text evidence="2">The sequence shown here is derived from an EMBL/GenBank/DDBJ whole genome shotgun (WGS) entry which is preliminary data.</text>
</comment>
<keyword evidence="1" id="KW-0812">Transmembrane</keyword>
<protein>
    <recommendedName>
        <fullName evidence="4">FUSC family protein</fullName>
    </recommendedName>
</protein>
<evidence type="ECO:0000256" key="1">
    <source>
        <dbReference type="SAM" id="Phobius"/>
    </source>
</evidence>
<name>A0A2W5QFA9_RHOSU</name>
<dbReference type="Proteomes" id="UP000249185">
    <property type="component" value="Unassembled WGS sequence"/>
</dbReference>
<keyword evidence="1" id="KW-1133">Transmembrane helix</keyword>
<dbReference type="EMBL" id="QFPW01000005">
    <property type="protein sequence ID" value="PZQ50140.1"/>
    <property type="molecule type" value="Genomic_DNA"/>
</dbReference>
<evidence type="ECO:0000313" key="2">
    <source>
        <dbReference type="EMBL" id="PZQ50140.1"/>
    </source>
</evidence>
<feature type="transmembrane region" description="Helical" evidence="1">
    <location>
        <begin position="363"/>
        <end position="383"/>
    </location>
</feature>
<feature type="transmembrane region" description="Helical" evidence="1">
    <location>
        <begin position="444"/>
        <end position="477"/>
    </location>
</feature>
<sequence length="686" mass="73175">MPPRPLFTFANVVFSLKTFTAAMLAYWIALRFGLAKPFWAVGTVYIVAHPLSGAITSKAIYRLAGTVIGGVMTVALVPNLVNSPPLLAGAIALWVGVCLYVSLLDRTPRSYVFLLAGYTVLLAGLPLVNTPELVFDTAVSRVEEIGLAIICAALVSRIVLPNHAGPVLLGRVDAWLATVGRLAAETLRGGLDGPRATGEWRRLASDAVDMRAFTTHVSYDTSHHRELTALMRGLQRRKVDMLPVLSSLADMHSALRVLDTARAGVALALFDQVAAWIESPAERSGAADPRAAVRSLGAAADGDQSWEGLLVANAAGRLRELIDIWEDCARLRADIAAERISRRSRRVISQTGGAEQHVDHGMALLSAFAAVLCVTLATVFWIRTGWSDGMTVAQISGVFCCLLATMDDPVPAMRKFLPLTAWAAVAAFVYNFALLPWIDGFPALVAALGLFLIPAGVCLAVPSMFLVGMGLCVNFPFLLMLDSRLQADFVTFLDGSIATMLALVWAMVICGLVKSVGAEASGRRLLRAGWRQVSEVATLSGRDARRIRARMLDTLGLLAPRVAAVSPDSDLAAGDLVRDLRVAINLARLRDVRARLPARWDAPIGDLLEETGRFYGALARGERPAAGPLLGRVDLCLAGLADEPASQTRDDARRTLAALRLCLAPAGASPLPAPPLPDATILSTAA</sequence>
<dbReference type="Pfam" id="PF04632">
    <property type="entry name" value="FUSC"/>
    <property type="match status" value="1"/>
</dbReference>
<organism evidence="2 3">
    <name type="scientific">Rhodovulum sulfidophilum</name>
    <name type="common">Rhodobacter sulfidophilus</name>
    <dbReference type="NCBI Taxonomy" id="35806"/>
    <lineage>
        <taxon>Bacteria</taxon>
        <taxon>Pseudomonadati</taxon>
        <taxon>Pseudomonadota</taxon>
        <taxon>Alphaproteobacteria</taxon>
        <taxon>Rhodobacterales</taxon>
        <taxon>Paracoccaceae</taxon>
        <taxon>Rhodovulum</taxon>
    </lineage>
</organism>
<feature type="transmembrane region" description="Helical" evidence="1">
    <location>
        <begin position="6"/>
        <end position="29"/>
    </location>
</feature>
<dbReference type="GO" id="GO:0022857">
    <property type="term" value="F:transmembrane transporter activity"/>
    <property type="evidence" value="ECO:0007669"/>
    <property type="project" value="InterPro"/>
</dbReference>
<evidence type="ECO:0000313" key="3">
    <source>
        <dbReference type="Proteomes" id="UP000249185"/>
    </source>
</evidence>
<evidence type="ECO:0008006" key="4">
    <source>
        <dbReference type="Google" id="ProtNLM"/>
    </source>
</evidence>
<feature type="transmembrane region" description="Helical" evidence="1">
    <location>
        <begin position="111"/>
        <end position="129"/>
    </location>
</feature>
<feature type="transmembrane region" description="Helical" evidence="1">
    <location>
        <begin position="389"/>
        <end position="407"/>
    </location>
</feature>
<keyword evidence="1" id="KW-0472">Membrane</keyword>
<accession>A0A2W5QFA9</accession>
<feature type="transmembrane region" description="Helical" evidence="1">
    <location>
        <begin position="489"/>
        <end position="508"/>
    </location>
</feature>
<reference evidence="2 3" key="1">
    <citation type="submission" date="2017-08" db="EMBL/GenBank/DDBJ databases">
        <title>Infants hospitalized years apart are colonized by the same room-sourced microbial strains.</title>
        <authorList>
            <person name="Brooks B."/>
            <person name="Olm M.R."/>
            <person name="Firek B.A."/>
            <person name="Baker R."/>
            <person name="Thomas B.C."/>
            <person name="Morowitz M.J."/>
            <person name="Banfield J.F."/>
        </authorList>
    </citation>
    <scope>NUCLEOTIDE SEQUENCE [LARGE SCALE GENOMIC DNA]</scope>
    <source>
        <strain evidence="2">S2_005_002_R2_34</strain>
    </source>
</reference>
<gene>
    <name evidence="2" type="ORF">DI556_08720</name>
</gene>
<feature type="transmembrane region" description="Helical" evidence="1">
    <location>
        <begin position="86"/>
        <end position="104"/>
    </location>
</feature>
<proteinExistence type="predicted"/>
<feature type="transmembrane region" description="Helical" evidence="1">
    <location>
        <begin position="59"/>
        <end position="80"/>
    </location>
</feature>
<dbReference type="GO" id="GO:0005886">
    <property type="term" value="C:plasma membrane"/>
    <property type="evidence" value="ECO:0007669"/>
    <property type="project" value="InterPro"/>
</dbReference>